<evidence type="ECO:0000313" key="3">
    <source>
        <dbReference type="EMBL" id="OGG27018.1"/>
    </source>
</evidence>
<gene>
    <name evidence="3" type="ORF">A2960_02635</name>
</gene>
<feature type="transmembrane region" description="Helical" evidence="1">
    <location>
        <begin position="6"/>
        <end position="24"/>
    </location>
</feature>
<dbReference type="Pfam" id="PF00326">
    <property type="entry name" value="Peptidase_S9"/>
    <property type="match status" value="1"/>
</dbReference>
<dbReference type="Gene3D" id="3.40.50.1820">
    <property type="entry name" value="alpha/beta hydrolase"/>
    <property type="match status" value="1"/>
</dbReference>
<dbReference type="InterPro" id="IPR001375">
    <property type="entry name" value="Peptidase_S9_cat"/>
</dbReference>
<accession>A0A1F6AQS7</accession>
<keyword evidence="1" id="KW-0812">Transmembrane</keyword>
<dbReference type="GO" id="GO:0008236">
    <property type="term" value="F:serine-type peptidase activity"/>
    <property type="evidence" value="ECO:0007669"/>
    <property type="project" value="InterPro"/>
</dbReference>
<comment type="caution">
    <text evidence="3">The sequence shown here is derived from an EMBL/GenBank/DDBJ whole genome shotgun (WGS) entry which is preliminary data.</text>
</comment>
<dbReference type="InterPro" id="IPR050261">
    <property type="entry name" value="FrsA_esterase"/>
</dbReference>
<feature type="domain" description="Peptidase S9 prolyl oligopeptidase catalytic" evidence="2">
    <location>
        <begin position="131"/>
        <end position="330"/>
    </location>
</feature>
<name>A0A1F6AQS7_9BACT</name>
<proteinExistence type="predicted"/>
<keyword evidence="1" id="KW-1133">Transmembrane helix</keyword>
<dbReference type="GO" id="GO:0006508">
    <property type="term" value="P:proteolysis"/>
    <property type="evidence" value="ECO:0007669"/>
    <property type="project" value="InterPro"/>
</dbReference>
<protein>
    <recommendedName>
        <fullName evidence="2">Peptidase S9 prolyl oligopeptidase catalytic domain-containing protein</fullName>
    </recommendedName>
</protein>
<sequence length="333" mass="38216">MTKRKIVIFTITLAILILIIYVKYNFPKRGIISPLGENSSVTEPKPLDKYSFENLRERQFEDSQITFGKVLKEENRFFSRVFYYTSDGKKVSGLANIPKITGKLPVIVMLRGFVDQEIYTVGEGTRRSGEVFAENGFLTLAPDFLGYGQSSSPSANPIEERFETYTTALNLLTSIKTLDMADFPRIGIWGHSNGGHIALSILAITGQAYPTVLWAPVSKPFPYSILYFTDEFEDHGKKLRKVVSDFEKDYDVEKYTFTNYLDWISAPIQLHQGSEDEAVPQKWSDQFVDEMRKLKKDITYYTYPGDDHNFAKGSWNLVVLRNISFFRNHLNRL</sequence>
<dbReference type="AlphaFoldDB" id="A0A1F6AQS7"/>
<organism evidence="3 4">
    <name type="scientific">Candidatus Gottesmanbacteria bacterium RIFCSPLOWO2_01_FULL_39_12b</name>
    <dbReference type="NCBI Taxonomy" id="1798388"/>
    <lineage>
        <taxon>Bacteria</taxon>
        <taxon>Candidatus Gottesmaniibacteriota</taxon>
    </lineage>
</organism>
<dbReference type="EMBL" id="MFJR01000007">
    <property type="protein sequence ID" value="OGG27018.1"/>
    <property type="molecule type" value="Genomic_DNA"/>
</dbReference>
<keyword evidence="1" id="KW-0472">Membrane</keyword>
<evidence type="ECO:0000259" key="2">
    <source>
        <dbReference type="Pfam" id="PF00326"/>
    </source>
</evidence>
<dbReference type="InterPro" id="IPR029058">
    <property type="entry name" value="AB_hydrolase_fold"/>
</dbReference>
<dbReference type="SUPFAM" id="SSF53474">
    <property type="entry name" value="alpha/beta-Hydrolases"/>
    <property type="match status" value="1"/>
</dbReference>
<dbReference type="Proteomes" id="UP000176609">
    <property type="component" value="Unassembled WGS sequence"/>
</dbReference>
<reference evidence="3 4" key="1">
    <citation type="journal article" date="2016" name="Nat. Commun.">
        <title>Thousands of microbial genomes shed light on interconnected biogeochemical processes in an aquifer system.</title>
        <authorList>
            <person name="Anantharaman K."/>
            <person name="Brown C.T."/>
            <person name="Hug L.A."/>
            <person name="Sharon I."/>
            <person name="Castelle C.J."/>
            <person name="Probst A.J."/>
            <person name="Thomas B.C."/>
            <person name="Singh A."/>
            <person name="Wilkins M.J."/>
            <person name="Karaoz U."/>
            <person name="Brodie E.L."/>
            <person name="Williams K.H."/>
            <person name="Hubbard S.S."/>
            <person name="Banfield J.F."/>
        </authorList>
    </citation>
    <scope>NUCLEOTIDE SEQUENCE [LARGE SCALE GENOMIC DNA]</scope>
</reference>
<dbReference type="PANTHER" id="PTHR22946">
    <property type="entry name" value="DIENELACTONE HYDROLASE DOMAIN-CONTAINING PROTEIN-RELATED"/>
    <property type="match status" value="1"/>
</dbReference>
<evidence type="ECO:0000313" key="4">
    <source>
        <dbReference type="Proteomes" id="UP000176609"/>
    </source>
</evidence>
<evidence type="ECO:0000256" key="1">
    <source>
        <dbReference type="SAM" id="Phobius"/>
    </source>
</evidence>